<protein>
    <submittedName>
        <fullName evidence="3">Uncharacterized protein</fullName>
    </submittedName>
</protein>
<keyword evidence="2" id="KW-1185">Reference proteome</keyword>
<feature type="region of interest" description="Disordered" evidence="1">
    <location>
        <begin position="1"/>
        <end position="45"/>
    </location>
</feature>
<reference evidence="3" key="1">
    <citation type="submission" date="2025-08" db="UniProtKB">
        <authorList>
            <consortium name="RefSeq"/>
        </authorList>
    </citation>
    <scope>IDENTIFICATION</scope>
    <source>
        <strain evidence="3">MV-25-SWS-2005</strain>
        <tissue evidence="3">Whole body</tissue>
    </source>
</reference>
<proteinExistence type="predicted"/>
<evidence type="ECO:0000256" key="1">
    <source>
        <dbReference type="SAM" id="MobiDB-lite"/>
    </source>
</evidence>
<dbReference type="KEGG" id="dpo:6901651"/>
<sequence length="301" mass="32627">MSDKTPNPNWAHVLSDSREMPSSAATAADADDAAEESPVSSEWVDDFVADDDFEESDEMEDFENGSLVYVPPIEPPKFQPNTFLPIQQEPTSWQNGQPLHKPIPHYAVQPELLPLQAPPSALPPQAEAQEAPQEASSDPEILPLTSLDSNVLHKRFPSQNPMQQQTCMLQGAMPQAWRSGLSSAFVSYRPTADPENDPSGAQALESLVHRQPTGVLSGRGHGGTHADGRGRGRARGHGHGDTLRDLAPTGGTQSMVGQDVGVLPGTRHDDNAPGPLLDLNPEFLESPEPLRSTLFSQFWQE</sequence>
<accession>A0A6I8UZL7</accession>
<dbReference type="InParanoid" id="A0A6I8UZL7"/>
<feature type="compositionally biased region" description="Polar residues" evidence="1">
    <location>
        <begin position="79"/>
        <end position="97"/>
    </location>
</feature>
<evidence type="ECO:0000313" key="2">
    <source>
        <dbReference type="Proteomes" id="UP000001819"/>
    </source>
</evidence>
<name>A0A6I8UZL7_DROPS</name>
<dbReference type="AlphaFoldDB" id="A0A6I8UZL7"/>
<evidence type="ECO:0000313" key="3">
    <source>
        <dbReference type="RefSeq" id="XP_002134320.2"/>
    </source>
</evidence>
<organism evidence="2 3">
    <name type="scientific">Drosophila pseudoobscura pseudoobscura</name>
    <name type="common">Fruit fly</name>
    <dbReference type="NCBI Taxonomy" id="46245"/>
    <lineage>
        <taxon>Eukaryota</taxon>
        <taxon>Metazoa</taxon>
        <taxon>Ecdysozoa</taxon>
        <taxon>Arthropoda</taxon>
        <taxon>Hexapoda</taxon>
        <taxon>Insecta</taxon>
        <taxon>Pterygota</taxon>
        <taxon>Neoptera</taxon>
        <taxon>Endopterygota</taxon>
        <taxon>Diptera</taxon>
        <taxon>Brachycera</taxon>
        <taxon>Muscomorpha</taxon>
        <taxon>Ephydroidea</taxon>
        <taxon>Drosophilidae</taxon>
        <taxon>Drosophila</taxon>
        <taxon>Sophophora</taxon>
    </lineage>
</organism>
<feature type="region of interest" description="Disordered" evidence="1">
    <location>
        <begin position="79"/>
        <end position="103"/>
    </location>
</feature>
<feature type="region of interest" description="Disordered" evidence="1">
    <location>
        <begin position="115"/>
        <end position="150"/>
    </location>
</feature>
<dbReference type="Proteomes" id="UP000001819">
    <property type="component" value="Chromosome X"/>
</dbReference>
<feature type="region of interest" description="Disordered" evidence="1">
    <location>
        <begin position="213"/>
        <end position="288"/>
    </location>
</feature>
<dbReference type="RefSeq" id="XP_002134320.2">
    <property type="nucleotide sequence ID" value="XM_002134284.3"/>
</dbReference>
<gene>
    <name evidence="3" type="primary">LOC6901651</name>
</gene>
<feature type="compositionally biased region" description="Low complexity" evidence="1">
    <location>
        <begin position="123"/>
        <end position="136"/>
    </location>
</feature>